<dbReference type="STRING" id="1051890.A0A3N4LPH4"/>
<reference evidence="3 4" key="1">
    <citation type="journal article" date="2018" name="Nat. Ecol. Evol.">
        <title>Pezizomycetes genomes reveal the molecular basis of ectomycorrhizal truffle lifestyle.</title>
        <authorList>
            <person name="Murat C."/>
            <person name="Payen T."/>
            <person name="Noel B."/>
            <person name="Kuo A."/>
            <person name="Morin E."/>
            <person name="Chen J."/>
            <person name="Kohler A."/>
            <person name="Krizsan K."/>
            <person name="Balestrini R."/>
            <person name="Da Silva C."/>
            <person name="Montanini B."/>
            <person name="Hainaut M."/>
            <person name="Levati E."/>
            <person name="Barry K.W."/>
            <person name="Belfiori B."/>
            <person name="Cichocki N."/>
            <person name="Clum A."/>
            <person name="Dockter R.B."/>
            <person name="Fauchery L."/>
            <person name="Guy J."/>
            <person name="Iotti M."/>
            <person name="Le Tacon F."/>
            <person name="Lindquist E.A."/>
            <person name="Lipzen A."/>
            <person name="Malagnac F."/>
            <person name="Mello A."/>
            <person name="Molinier V."/>
            <person name="Miyauchi S."/>
            <person name="Poulain J."/>
            <person name="Riccioni C."/>
            <person name="Rubini A."/>
            <person name="Sitrit Y."/>
            <person name="Splivallo R."/>
            <person name="Traeger S."/>
            <person name="Wang M."/>
            <person name="Zifcakova L."/>
            <person name="Wipf D."/>
            <person name="Zambonelli A."/>
            <person name="Paolocci F."/>
            <person name="Nowrousian M."/>
            <person name="Ottonello S."/>
            <person name="Baldrian P."/>
            <person name="Spatafora J.W."/>
            <person name="Henrissat B."/>
            <person name="Nagy L.G."/>
            <person name="Aury J.M."/>
            <person name="Wincker P."/>
            <person name="Grigoriev I.V."/>
            <person name="Bonfante P."/>
            <person name="Martin F.M."/>
        </authorList>
    </citation>
    <scope>NUCLEOTIDE SEQUENCE [LARGE SCALE GENOMIC DNA]</scope>
    <source>
        <strain evidence="3 4">ATCC MYA-4762</strain>
    </source>
</reference>
<dbReference type="SUPFAM" id="SSF54495">
    <property type="entry name" value="UBC-like"/>
    <property type="match status" value="2"/>
</dbReference>
<dbReference type="SMART" id="SM00212">
    <property type="entry name" value="UBCc"/>
    <property type="match status" value="2"/>
</dbReference>
<dbReference type="InterPro" id="IPR050113">
    <property type="entry name" value="Ub_conjugating_enzyme"/>
</dbReference>
<dbReference type="InterPro" id="IPR016135">
    <property type="entry name" value="UBQ-conjugating_enzyme/RWD"/>
</dbReference>
<evidence type="ECO:0000313" key="4">
    <source>
        <dbReference type="Proteomes" id="UP000267821"/>
    </source>
</evidence>
<keyword evidence="4" id="KW-1185">Reference proteome</keyword>
<dbReference type="AlphaFoldDB" id="A0A3N4LPH4"/>
<feature type="domain" description="UBC core" evidence="2">
    <location>
        <begin position="3"/>
        <end position="163"/>
    </location>
</feature>
<dbReference type="CDD" id="cd00195">
    <property type="entry name" value="UBCc_UEV"/>
    <property type="match status" value="1"/>
</dbReference>
<dbReference type="Proteomes" id="UP000267821">
    <property type="component" value="Unassembled WGS sequence"/>
</dbReference>
<sequence>MNQSIIRLTRELNDLQKSNDLSIAVACRDSDIRNVRALILGPPDTPYEFGFYEFSMKFGRDYPGKAPAVNALTTNGGRTRFNPNIYGGGKVCLSILGTWRGERGEEWSAAQGMESILISIQSLMSSNPYENEPGFENTTSETDKENMKVYARKIRHENIRIAIVQRLEEYLGLNADGTRVQVDPDADGTVVAADDDAFEPFIDLIKRRFLWYYDSYLHTIAKEQEYVSEGEMFVKMPFEHNGNIMEGKFLYSNLVKRLRNIRGVLDEEPGQWAEEGKAAAAKDLGVAVNLRRQFEQTVEHYRKDQSVTVDLELVDDNPFVWKLAVIGRPMTNFDGGLFNIQINVSVRFPDEQPRVKFLTSMYHHRISKDGIPCYTAKKPEEAKSHIEAILHMLEEERPPYDPRMAVNIEASKLYWGSEADRKEYNRKLRRCVISKCTPFLLY</sequence>
<organism evidence="3 4">
    <name type="scientific">Terfezia boudieri ATCC MYA-4762</name>
    <dbReference type="NCBI Taxonomy" id="1051890"/>
    <lineage>
        <taxon>Eukaryota</taxon>
        <taxon>Fungi</taxon>
        <taxon>Dikarya</taxon>
        <taxon>Ascomycota</taxon>
        <taxon>Pezizomycotina</taxon>
        <taxon>Pezizomycetes</taxon>
        <taxon>Pezizales</taxon>
        <taxon>Pezizaceae</taxon>
        <taxon>Terfezia</taxon>
    </lineage>
</organism>
<dbReference type="PANTHER" id="PTHR24067">
    <property type="entry name" value="UBIQUITIN-CONJUGATING ENZYME E2"/>
    <property type="match status" value="1"/>
</dbReference>
<dbReference type="EMBL" id="ML121540">
    <property type="protein sequence ID" value="RPB24807.1"/>
    <property type="molecule type" value="Genomic_DNA"/>
</dbReference>
<dbReference type="PROSITE" id="PS50127">
    <property type="entry name" value="UBC_2"/>
    <property type="match status" value="2"/>
</dbReference>
<evidence type="ECO:0000259" key="2">
    <source>
        <dbReference type="PROSITE" id="PS50127"/>
    </source>
</evidence>
<evidence type="ECO:0000313" key="3">
    <source>
        <dbReference type="EMBL" id="RPB24807.1"/>
    </source>
</evidence>
<keyword evidence="1" id="KW-0833">Ubl conjugation pathway</keyword>
<feature type="domain" description="UBC core" evidence="2">
    <location>
        <begin position="289"/>
        <end position="437"/>
    </location>
</feature>
<dbReference type="FunFam" id="3.10.110.10:FF:000126">
    <property type="entry name" value="Ubiquitin conjugating enzyme, putative"/>
    <property type="match status" value="1"/>
</dbReference>
<proteinExistence type="predicted"/>
<protein>
    <submittedName>
        <fullName evidence="3">UBC-like protein</fullName>
    </submittedName>
</protein>
<dbReference type="Pfam" id="PF00179">
    <property type="entry name" value="UQ_con"/>
    <property type="match status" value="2"/>
</dbReference>
<dbReference type="Gene3D" id="3.10.110.10">
    <property type="entry name" value="Ubiquitin Conjugating Enzyme"/>
    <property type="match status" value="2"/>
</dbReference>
<evidence type="ECO:0000256" key="1">
    <source>
        <dbReference type="ARBA" id="ARBA00022786"/>
    </source>
</evidence>
<dbReference type="OrthoDB" id="1926878at2759"/>
<dbReference type="CDD" id="cd23809">
    <property type="entry name" value="UBCc_UBE2Z"/>
    <property type="match status" value="1"/>
</dbReference>
<gene>
    <name evidence="3" type="ORF">L211DRAFT_784484</name>
</gene>
<accession>A0A3N4LPH4</accession>
<dbReference type="InterPro" id="IPR000608">
    <property type="entry name" value="UBC"/>
</dbReference>
<dbReference type="InParanoid" id="A0A3N4LPH4"/>
<name>A0A3N4LPH4_9PEZI</name>